<dbReference type="AlphaFoldDB" id="A0A2P5EAG3"/>
<proteinExistence type="predicted"/>
<dbReference type="InParanoid" id="A0A2P5EAG3"/>
<organism evidence="1 2">
    <name type="scientific">Trema orientale</name>
    <name type="common">Charcoal tree</name>
    <name type="synonym">Celtis orientalis</name>
    <dbReference type="NCBI Taxonomy" id="63057"/>
    <lineage>
        <taxon>Eukaryota</taxon>
        <taxon>Viridiplantae</taxon>
        <taxon>Streptophyta</taxon>
        <taxon>Embryophyta</taxon>
        <taxon>Tracheophyta</taxon>
        <taxon>Spermatophyta</taxon>
        <taxon>Magnoliopsida</taxon>
        <taxon>eudicotyledons</taxon>
        <taxon>Gunneridae</taxon>
        <taxon>Pentapetalae</taxon>
        <taxon>rosids</taxon>
        <taxon>fabids</taxon>
        <taxon>Rosales</taxon>
        <taxon>Cannabaceae</taxon>
        <taxon>Trema</taxon>
    </lineage>
</organism>
<dbReference type="EMBL" id="JXTC01000193">
    <property type="protein sequence ID" value="PON82538.1"/>
    <property type="molecule type" value="Genomic_DNA"/>
</dbReference>
<name>A0A2P5EAG3_TREOI</name>
<evidence type="ECO:0000313" key="2">
    <source>
        <dbReference type="Proteomes" id="UP000237000"/>
    </source>
</evidence>
<evidence type="ECO:0000313" key="1">
    <source>
        <dbReference type="EMBL" id="PON82538.1"/>
    </source>
</evidence>
<protein>
    <submittedName>
        <fullName evidence="1">Uncharacterized protein</fullName>
    </submittedName>
</protein>
<accession>A0A2P5EAG3</accession>
<feature type="non-terminal residue" evidence="1">
    <location>
        <position position="1"/>
    </location>
</feature>
<reference evidence="2" key="1">
    <citation type="submission" date="2016-06" db="EMBL/GenBank/DDBJ databases">
        <title>Parallel loss of symbiosis genes in relatives of nitrogen-fixing non-legume Parasponia.</title>
        <authorList>
            <person name="Van Velzen R."/>
            <person name="Holmer R."/>
            <person name="Bu F."/>
            <person name="Rutten L."/>
            <person name="Van Zeijl A."/>
            <person name="Liu W."/>
            <person name="Santuari L."/>
            <person name="Cao Q."/>
            <person name="Sharma T."/>
            <person name="Shen D."/>
            <person name="Roswanjaya Y."/>
            <person name="Wardhani T."/>
            <person name="Kalhor M.S."/>
            <person name="Jansen J."/>
            <person name="Van den Hoogen J."/>
            <person name="Gungor B."/>
            <person name="Hartog M."/>
            <person name="Hontelez J."/>
            <person name="Verver J."/>
            <person name="Yang W.-C."/>
            <person name="Schijlen E."/>
            <person name="Repin R."/>
            <person name="Schilthuizen M."/>
            <person name="Schranz E."/>
            <person name="Heidstra R."/>
            <person name="Miyata K."/>
            <person name="Fedorova E."/>
            <person name="Kohlen W."/>
            <person name="Bisseling T."/>
            <person name="Smit S."/>
            <person name="Geurts R."/>
        </authorList>
    </citation>
    <scope>NUCLEOTIDE SEQUENCE [LARGE SCALE GENOMIC DNA]</scope>
    <source>
        <strain evidence="2">cv. RG33-2</strain>
    </source>
</reference>
<dbReference type="Proteomes" id="UP000237000">
    <property type="component" value="Unassembled WGS sequence"/>
</dbReference>
<keyword evidence="2" id="KW-1185">Reference proteome</keyword>
<comment type="caution">
    <text evidence="1">The sequence shown here is derived from an EMBL/GenBank/DDBJ whole genome shotgun (WGS) entry which is preliminary data.</text>
</comment>
<sequence length="88" mass="10634">LEWKRQLLAFKEEVREDIKGLREGQASTNQQLSRIISMLQSRSVDHDFILSYRDKSKKENNIEDNKVDDCDRSKWKVDEDNEYYDQHK</sequence>
<gene>
    <name evidence="1" type="ORF">TorRG33x02_216920</name>
</gene>